<evidence type="ECO:0000313" key="2">
    <source>
        <dbReference type="Proteomes" id="UP001589607"/>
    </source>
</evidence>
<sequence>MFCTCLEKKSFIKKRDAYLSLYNEEEYLTEVYEWTLYSIVQKREEKEKHLIIGEIKIPIKKINDVITAELIVEELNKLDCFDFEYIPIDGDELVISNGYKHIEIDTKTRPYLPFKTMHFVYENKEWYFGYIDNFEYETKRIYEGEMKYLK</sequence>
<dbReference type="EMBL" id="JBHMEY010000067">
    <property type="protein sequence ID" value="MFB9098051.1"/>
    <property type="molecule type" value="Genomic_DNA"/>
</dbReference>
<evidence type="ECO:0000313" key="1">
    <source>
        <dbReference type="EMBL" id="MFB9098051.1"/>
    </source>
</evidence>
<proteinExistence type="predicted"/>
<dbReference type="RefSeq" id="WP_236456107.1">
    <property type="nucleotide sequence ID" value="NZ_CBCSGE010000003.1"/>
</dbReference>
<name>A0ABV5GRR4_9FLAO</name>
<dbReference type="Proteomes" id="UP001589607">
    <property type="component" value="Unassembled WGS sequence"/>
</dbReference>
<reference evidence="1 2" key="1">
    <citation type="submission" date="2024-09" db="EMBL/GenBank/DDBJ databases">
        <authorList>
            <person name="Sun Q."/>
            <person name="Mori K."/>
        </authorList>
    </citation>
    <scope>NUCLEOTIDE SEQUENCE [LARGE SCALE GENOMIC DNA]</scope>
    <source>
        <strain evidence="1 2">CECT 7955</strain>
    </source>
</reference>
<keyword evidence="2" id="KW-1185">Reference proteome</keyword>
<accession>A0ABV5GRR4</accession>
<gene>
    <name evidence="1" type="ORF">ACFFVF_16150</name>
</gene>
<organism evidence="1 2">
    <name type="scientific">Flavobacterium jumunjinense</name>
    <dbReference type="NCBI Taxonomy" id="998845"/>
    <lineage>
        <taxon>Bacteria</taxon>
        <taxon>Pseudomonadati</taxon>
        <taxon>Bacteroidota</taxon>
        <taxon>Flavobacteriia</taxon>
        <taxon>Flavobacteriales</taxon>
        <taxon>Flavobacteriaceae</taxon>
        <taxon>Flavobacterium</taxon>
    </lineage>
</organism>
<protein>
    <submittedName>
        <fullName evidence="1">Uncharacterized protein</fullName>
    </submittedName>
</protein>
<comment type="caution">
    <text evidence="1">The sequence shown here is derived from an EMBL/GenBank/DDBJ whole genome shotgun (WGS) entry which is preliminary data.</text>
</comment>